<dbReference type="AlphaFoldDB" id="A0A5S6Q1V5"/>
<organism evidence="1 2">
    <name type="scientific">Trichuris muris</name>
    <name type="common">Mouse whipworm</name>
    <dbReference type="NCBI Taxonomy" id="70415"/>
    <lineage>
        <taxon>Eukaryota</taxon>
        <taxon>Metazoa</taxon>
        <taxon>Ecdysozoa</taxon>
        <taxon>Nematoda</taxon>
        <taxon>Enoplea</taxon>
        <taxon>Dorylaimia</taxon>
        <taxon>Trichinellida</taxon>
        <taxon>Trichuridae</taxon>
        <taxon>Trichuris</taxon>
    </lineage>
</organism>
<keyword evidence="1" id="KW-1185">Reference proteome</keyword>
<name>A0A5S6Q1V5_TRIMR</name>
<protein>
    <submittedName>
        <fullName evidence="2">Reverse transcriptase domain-containing protein</fullName>
    </submittedName>
</protein>
<reference evidence="2" key="1">
    <citation type="submission" date="2019-12" db="UniProtKB">
        <authorList>
            <consortium name="WormBaseParasite"/>
        </authorList>
    </citation>
    <scope>IDENTIFICATION</scope>
</reference>
<sequence>MGSPLSPVLAEVFMEHLEEVAFEHTAPPAIPKVFKRYVDDIFAILEVGTEEDFLQHLNNSFPGVITLTMEKEVNCGVDQGDGILRPALTVALRPLG</sequence>
<evidence type="ECO:0000313" key="2">
    <source>
        <dbReference type="WBParaSite" id="TMUE_0000001201.1"/>
    </source>
</evidence>
<evidence type="ECO:0000313" key="1">
    <source>
        <dbReference type="Proteomes" id="UP000046395"/>
    </source>
</evidence>
<dbReference type="PANTHER" id="PTHR21301">
    <property type="entry name" value="REVERSE TRANSCRIPTASE"/>
    <property type="match status" value="1"/>
</dbReference>
<dbReference type="WBParaSite" id="TMUE_0000001201.1">
    <property type="protein sequence ID" value="TMUE_0000001201.1"/>
    <property type="gene ID" value="WBGene00297109"/>
</dbReference>
<dbReference type="PANTHER" id="PTHR21301:SF11">
    <property type="entry name" value="GIY-YIG DOMAIN-CONTAINING PROTEIN"/>
    <property type="match status" value="1"/>
</dbReference>
<dbReference type="Proteomes" id="UP000046395">
    <property type="component" value="Unassembled WGS sequence"/>
</dbReference>
<accession>A0A5S6Q1V5</accession>
<proteinExistence type="predicted"/>